<dbReference type="Proteomes" id="UP000254174">
    <property type="component" value="Unassembled WGS sequence"/>
</dbReference>
<evidence type="ECO:0000313" key="1">
    <source>
        <dbReference type="EMBL" id="STM10143.1"/>
    </source>
</evidence>
<dbReference type="InterPro" id="IPR029056">
    <property type="entry name" value="Ribokinase-like"/>
</dbReference>
<organism evidence="1 2">
    <name type="scientific">Escherichia coli</name>
    <dbReference type="NCBI Taxonomy" id="562"/>
    <lineage>
        <taxon>Bacteria</taxon>
        <taxon>Pseudomonadati</taxon>
        <taxon>Pseudomonadota</taxon>
        <taxon>Gammaproteobacteria</taxon>
        <taxon>Enterobacterales</taxon>
        <taxon>Enterobacteriaceae</taxon>
        <taxon>Escherichia</taxon>
    </lineage>
</organism>
<dbReference type="GO" id="GO:0008478">
    <property type="term" value="F:pyridoxal kinase activity"/>
    <property type="evidence" value="ECO:0007669"/>
    <property type="project" value="UniProtKB-EC"/>
</dbReference>
<dbReference type="EMBL" id="UGFC01000005">
    <property type="protein sequence ID" value="STM10143.1"/>
    <property type="molecule type" value="Genomic_DNA"/>
</dbReference>
<proteinExistence type="predicted"/>
<dbReference type="EC" id="2.7.1.35" evidence="1"/>
<sequence>MGTASQIKILAEWLTALRKDHPDLLIMVDPVIGILIAEFMSNLTFPRAYRQYLLPLAQGITPNTLSWKS</sequence>
<name>A0A377D1V6_ECOLX</name>
<protein>
    <submittedName>
        <fullName evidence="1">Pyridoxine kinase</fullName>
        <ecNumber evidence="1">2.7.1.35</ecNumber>
    </submittedName>
</protein>
<reference evidence="1 2" key="1">
    <citation type="submission" date="2018-06" db="EMBL/GenBank/DDBJ databases">
        <authorList>
            <consortium name="Pathogen Informatics"/>
            <person name="Doyle S."/>
        </authorList>
    </citation>
    <scope>NUCLEOTIDE SEQUENCE [LARGE SCALE GENOMIC DNA]</scope>
    <source>
        <strain evidence="1 2">NCTC7922</strain>
    </source>
</reference>
<dbReference type="AlphaFoldDB" id="A0A377D1V6"/>
<accession>A0A377D1V6</accession>
<dbReference type="SUPFAM" id="SSF53613">
    <property type="entry name" value="Ribokinase-like"/>
    <property type="match status" value="1"/>
</dbReference>
<dbReference type="Gene3D" id="3.40.1190.20">
    <property type="match status" value="1"/>
</dbReference>
<keyword evidence="1" id="KW-0808">Transferase</keyword>
<keyword evidence="1" id="KW-0418">Kinase</keyword>
<gene>
    <name evidence="1" type="primary">pdxK</name>
    <name evidence="1" type="ORF">NCTC7922_01057</name>
</gene>
<evidence type="ECO:0000313" key="2">
    <source>
        <dbReference type="Proteomes" id="UP000254174"/>
    </source>
</evidence>